<name>A0ABS6V7T1_9SPHN</name>
<keyword evidence="7" id="KW-0067">ATP-binding</keyword>
<dbReference type="Pfam" id="PF07536">
    <property type="entry name" value="HWE_HK"/>
    <property type="match status" value="1"/>
</dbReference>
<evidence type="ECO:0000256" key="6">
    <source>
        <dbReference type="ARBA" id="ARBA00022777"/>
    </source>
</evidence>
<keyword evidence="4" id="KW-0808">Transferase</keyword>
<sequence length="511" mass="56189">MDTASVRATHSAMSIDVAIKTLAATADLVGEDIFPALVEGISKSLGVRWVFLSRPSDNDKTKAETLAVWSDGPAENIVYDLAGSPCADIIGDGPCCYTDDVQSLFPQDALLREMGAQSYVGIPLRSSTGEVIGLLAGVNDRPIGNPDLSREILALFAGRAASELERISTSSSHERMGRIVEASVSEAFVFDGDTCRFELVNRGARENLGYCLTELQKLTPWDIKPEFSEEQFRDFVAPLKAGEVPFLEFETIHERKDGSHYDVFVRLQYFGGADNIFFASIFDITERKMAEERERLLMREVNHRAKNLLSIIQVVARQTAAAGLDDFADRFEDRIAALAKSHDLLVENPKEGVSLRDLVCAQLGHFSQLFGSRVKIDGPIVRLKSAAAQSIGMALHELSTNAAKYGSLSNDDGSVEIEWQIKHVGNLETFKLTWQEMNGPEVVPPTKTGFGSTLIASSLRASLRGAVEIDYARAGLHVTVTAPYASLTEMRHDEKPKVGCKRRDLNRRYAD</sequence>
<feature type="domain" description="GAF" evidence="8">
    <location>
        <begin position="29"/>
        <end position="174"/>
    </location>
</feature>
<evidence type="ECO:0000256" key="5">
    <source>
        <dbReference type="ARBA" id="ARBA00022741"/>
    </source>
</evidence>
<dbReference type="EC" id="2.7.13.3" evidence="2"/>
<dbReference type="Pfam" id="PF01590">
    <property type="entry name" value="GAF"/>
    <property type="match status" value="1"/>
</dbReference>
<dbReference type="InterPro" id="IPR000014">
    <property type="entry name" value="PAS"/>
</dbReference>
<dbReference type="EMBL" id="JAHVAH010000001">
    <property type="protein sequence ID" value="MBW0145400.1"/>
    <property type="molecule type" value="Genomic_DNA"/>
</dbReference>
<dbReference type="SMART" id="SM00065">
    <property type="entry name" value="GAF"/>
    <property type="match status" value="1"/>
</dbReference>
<dbReference type="InterPro" id="IPR011102">
    <property type="entry name" value="Sig_transdc_His_kinase_HWE"/>
</dbReference>
<comment type="catalytic activity">
    <reaction evidence="1">
        <text>ATP + protein L-histidine = ADP + protein N-phospho-L-histidine.</text>
        <dbReference type="EC" id="2.7.13.3"/>
    </reaction>
</comment>
<evidence type="ECO:0000256" key="4">
    <source>
        <dbReference type="ARBA" id="ARBA00022679"/>
    </source>
</evidence>
<keyword evidence="11" id="KW-1185">Reference proteome</keyword>
<keyword evidence="3" id="KW-0597">Phosphoprotein</keyword>
<evidence type="ECO:0000256" key="1">
    <source>
        <dbReference type="ARBA" id="ARBA00000085"/>
    </source>
</evidence>
<evidence type="ECO:0000256" key="2">
    <source>
        <dbReference type="ARBA" id="ARBA00012438"/>
    </source>
</evidence>
<accession>A0ABS6V7T1</accession>
<dbReference type="CDD" id="cd00130">
    <property type="entry name" value="PAS"/>
    <property type="match status" value="1"/>
</dbReference>
<gene>
    <name evidence="10" type="ORF">KTQ36_08845</name>
</gene>
<evidence type="ECO:0000259" key="8">
    <source>
        <dbReference type="SMART" id="SM00065"/>
    </source>
</evidence>
<proteinExistence type="predicted"/>
<evidence type="ECO:0000313" key="11">
    <source>
        <dbReference type="Proteomes" id="UP000698028"/>
    </source>
</evidence>
<dbReference type="NCBIfam" id="TIGR00229">
    <property type="entry name" value="sensory_box"/>
    <property type="match status" value="1"/>
</dbReference>
<feature type="domain" description="Signal transduction histidine kinase HWE region" evidence="9">
    <location>
        <begin position="300"/>
        <end position="380"/>
    </location>
</feature>
<reference evidence="10 11" key="1">
    <citation type="submission" date="2021-07" db="EMBL/GenBank/DDBJ databases">
        <title>The draft genome sequence of Sphingomicrobium sp. B8.</title>
        <authorList>
            <person name="Mu L."/>
        </authorList>
    </citation>
    <scope>NUCLEOTIDE SEQUENCE [LARGE SCALE GENOMIC DNA]</scope>
    <source>
        <strain evidence="10 11">B8</strain>
    </source>
</reference>
<protein>
    <recommendedName>
        <fullName evidence="2">histidine kinase</fullName>
        <ecNumber evidence="2">2.7.13.3</ecNumber>
    </recommendedName>
</protein>
<dbReference type="Proteomes" id="UP000698028">
    <property type="component" value="Unassembled WGS sequence"/>
</dbReference>
<evidence type="ECO:0000256" key="3">
    <source>
        <dbReference type="ARBA" id="ARBA00022553"/>
    </source>
</evidence>
<dbReference type="PANTHER" id="PTHR41523:SF7">
    <property type="entry name" value="HISTIDINE KINASE"/>
    <property type="match status" value="1"/>
</dbReference>
<dbReference type="PANTHER" id="PTHR41523">
    <property type="entry name" value="TWO-COMPONENT SYSTEM SENSOR PROTEIN"/>
    <property type="match status" value="1"/>
</dbReference>
<keyword evidence="5" id="KW-0547">Nucleotide-binding</keyword>
<evidence type="ECO:0000256" key="7">
    <source>
        <dbReference type="ARBA" id="ARBA00022840"/>
    </source>
</evidence>
<keyword evidence="6" id="KW-0418">Kinase</keyword>
<dbReference type="InterPro" id="IPR003018">
    <property type="entry name" value="GAF"/>
</dbReference>
<dbReference type="RefSeq" id="WP_218633306.1">
    <property type="nucleotide sequence ID" value="NZ_JAHVAH010000001.1"/>
</dbReference>
<evidence type="ECO:0000259" key="9">
    <source>
        <dbReference type="SMART" id="SM00911"/>
    </source>
</evidence>
<dbReference type="SMART" id="SM00911">
    <property type="entry name" value="HWE_HK"/>
    <property type="match status" value="1"/>
</dbReference>
<organism evidence="10 11">
    <name type="scientific">Sphingomicrobium clamense</name>
    <dbReference type="NCBI Taxonomy" id="2851013"/>
    <lineage>
        <taxon>Bacteria</taxon>
        <taxon>Pseudomonadati</taxon>
        <taxon>Pseudomonadota</taxon>
        <taxon>Alphaproteobacteria</taxon>
        <taxon>Sphingomonadales</taxon>
        <taxon>Sphingomonadaceae</taxon>
        <taxon>Sphingomicrobium</taxon>
    </lineage>
</organism>
<evidence type="ECO:0000313" key="10">
    <source>
        <dbReference type="EMBL" id="MBW0145400.1"/>
    </source>
</evidence>
<dbReference type="Pfam" id="PF13426">
    <property type="entry name" value="PAS_9"/>
    <property type="match status" value="1"/>
</dbReference>
<comment type="caution">
    <text evidence="10">The sequence shown here is derived from an EMBL/GenBank/DDBJ whole genome shotgun (WGS) entry which is preliminary data.</text>
</comment>